<evidence type="ECO:0000313" key="1">
    <source>
        <dbReference type="EMBL" id="MBY77571.1"/>
    </source>
</evidence>
<accession>A0A2S2QIP1</accession>
<reference evidence="1" key="1">
    <citation type="submission" date="2018-04" db="EMBL/GenBank/DDBJ databases">
        <title>Transcriptome assembly of Sipha flava.</title>
        <authorList>
            <person name="Scully E.D."/>
            <person name="Geib S.M."/>
            <person name="Palmer N.A."/>
            <person name="Koch K."/>
            <person name="Bradshaw J."/>
            <person name="Heng-Moss T."/>
            <person name="Sarath G."/>
        </authorList>
    </citation>
    <scope>NUCLEOTIDE SEQUENCE</scope>
</reference>
<protein>
    <submittedName>
        <fullName evidence="1">Uncharacterized protein</fullName>
    </submittedName>
</protein>
<sequence>MKTICLQQVLIVQLKILQRKISFTFGSNEKHSTLVMQFGAPKVDDKQSTPVMQFGSLKADEKQSTPVMQFGIPKVDDKQLTPVLQFRTTKDAINPISTSLFLFGNNQKSIDNSKTTDSIKFQFGSSKPETTSSTELKKCSICVK</sequence>
<organism evidence="1">
    <name type="scientific">Sipha flava</name>
    <name type="common">yellow sugarcane aphid</name>
    <dbReference type="NCBI Taxonomy" id="143950"/>
    <lineage>
        <taxon>Eukaryota</taxon>
        <taxon>Metazoa</taxon>
        <taxon>Ecdysozoa</taxon>
        <taxon>Arthropoda</taxon>
        <taxon>Hexapoda</taxon>
        <taxon>Insecta</taxon>
        <taxon>Pterygota</taxon>
        <taxon>Neoptera</taxon>
        <taxon>Paraneoptera</taxon>
        <taxon>Hemiptera</taxon>
        <taxon>Sternorrhyncha</taxon>
        <taxon>Aphidomorpha</taxon>
        <taxon>Aphidoidea</taxon>
        <taxon>Aphididae</taxon>
        <taxon>Sipha</taxon>
    </lineage>
</organism>
<name>A0A2S2QIP1_9HEMI</name>
<dbReference type="AlphaFoldDB" id="A0A2S2QIP1"/>
<proteinExistence type="predicted"/>
<dbReference type="EMBL" id="GGMS01008368">
    <property type="protein sequence ID" value="MBY77571.1"/>
    <property type="molecule type" value="Transcribed_RNA"/>
</dbReference>
<dbReference type="OrthoDB" id="6603118at2759"/>
<gene>
    <name evidence="1" type="ORF">g.45990</name>
</gene>